<evidence type="ECO:0000256" key="1">
    <source>
        <dbReference type="ARBA" id="ARBA00004496"/>
    </source>
</evidence>
<dbReference type="SUPFAM" id="SSF69287">
    <property type="entry name" value="Urease metallochaperone UreE, N-terminal domain"/>
    <property type="match status" value="1"/>
</dbReference>
<evidence type="ECO:0000256" key="4">
    <source>
        <dbReference type="ARBA" id="ARBA00023186"/>
    </source>
</evidence>
<dbReference type="PIRSF" id="PIRSF036402">
    <property type="entry name" value="Ureas_acces_UreE"/>
    <property type="match status" value="1"/>
</dbReference>
<dbReference type="SMART" id="SM00988">
    <property type="entry name" value="UreE_N"/>
    <property type="match status" value="1"/>
</dbReference>
<feature type="region of interest" description="Disordered" evidence="6">
    <location>
        <begin position="137"/>
        <end position="161"/>
    </location>
</feature>
<keyword evidence="4 5" id="KW-0143">Chaperone</keyword>
<evidence type="ECO:0000256" key="2">
    <source>
        <dbReference type="ARBA" id="ARBA00022490"/>
    </source>
</evidence>
<proteinExistence type="inferred from homology"/>
<keyword evidence="2 5" id="KW-0963">Cytoplasm</keyword>
<comment type="caution">
    <text evidence="8">The sequence shown here is derived from an EMBL/GenBank/DDBJ whole genome shotgun (WGS) entry which is preliminary data.</text>
</comment>
<dbReference type="Proteomes" id="UP000179076">
    <property type="component" value="Unassembled WGS sequence"/>
</dbReference>
<accession>A0A1F6VJR1</accession>
<keyword evidence="3 5" id="KW-0533">Nickel</keyword>
<evidence type="ECO:0000256" key="6">
    <source>
        <dbReference type="SAM" id="MobiDB-lite"/>
    </source>
</evidence>
<dbReference type="InterPro" id="IPR012406">
    <property type="entry name" value="UreE"/>
</dbReference>
<evidence type="ECO:0000259" key="7">
    <source>
        <dbReference type="SMART" id="SM00988"/>
    </source>
</evidence>
<feature type="domain" description="UreE urease accessory N-terminal" evidence="7">
    <location>
        <begin position="1"/>
        <end position="66"/>
    </location>
</feature>
<evidence type="ECO:0000256" key="3">
    <source>
        <dbReference type="ARBA" id="ARBA00022596"/>
    </source>
</evidence>
<dbReference type="InterPro" id="IPR004029">
    <property type="entry name" value="UreE_N"/>
</dbReference>
<evidence type="ECO:0000256" key="5">
    <source>
        <dbReference type="HAMAP-Rule" id="MF_00822"/>
    </source>
</evidence>
<dbReference type="InterPro" id="IPR036118">
    <property type="entry name" value="UreE_N_sf"/>
</dbReference>
<dbReference type="AlphaFoldDB" id="A0A1F6VJR1"/>
<dbReference type="GO" id="GO:0065003">
    <property type="term" value="P:protein-containing complex assembly"/>
    <property type="evidence" value="ECO:0007669"/>
    <property type="project" value="InterPro"/>
</dbReference>
<dbReference type="Pfam" id="PF02814">
    <property type="entry name" value="UreE_N"/>
    <property type="match status" value="1"/>
</dbReference>
<name>A0A1F6VJR1_9PROT</name>
<dbReference type="GO" id="GO:0005737">
    <property type="term" value="C:cytoplasm"/>
    <property type="evidence" value="ECO:0007669"/>
    <property type="project" value="UniProtKB-SubCell"/>
</dbReference>
<dbReference type="HAMAP" id="MF_00822">
    <property type="entry name" value="UreE"/>
    <property type="match status" value="1"/>
</dbReference>
<dbReference type="CDD" id="cd00571">
    <property type="entry name" value="UreE"/>
    <property type="match status" value="1"/>
</dbReference>
<dbReference type="Gene3D" id="3.30.70.790">
    <property type="entry name" value="UreE, C-terminal domain"/>
    <property type="match status" value="1"/>
</dbReference>
<dbReference type="GO" id="GO:0051082">
    <property type="term" value="F:unfolded protein binding"/>
    <property type="evidence" value="ECO:0007669"/>
    <property type="project" value="UniProtKB-UniRule"/>
</dbReference>
<evidence type="ECO:0000313" key="9">
    <source>
        <dbReference type="Proteomes" id="UP000179076"/>
    </source>
</evidence>
<comment type="similarity">
    <text evidence="5">Belongs to the UreE family.</text>
</comment>
<dbReference type="GO" id="GO:0016151">
    <property type="term" value="F:nickel cation binding"/>
    <property type="evidence" value="ECO:0007669"/>
    <property type="project" value="UniProtKB-UniRule"/>
</dbReference>
<protein>
    <recommendedName>
        <fullName evidence="5">Urease accessory protein UreE</fullName>
    </recommendedName>
</protein>
<dbReference type="Gene3D" id="2.60.260.20">
    <property type="entry name" value="Urease metallochaperone UreE, N-terminal domain"/>
    <property type="match status" value="1"/>
</dbReference>
<dbReference type="SUPFAM" id="SSF69737">
    <property type="entry name" value="Urease metallochaperone UreE, C-terminal domain"/>
    <property type="match status" value="1"/>
</dbReference>
<dbReference type="InterPro" id="IPR007864">
    <property type="entry name" value="UreE_C_dom"/>
</dbReference>
<dbReference type="Pfam" id="PF05194">
    <property type="entry name" value="UreE_C"/>
    <property type="match status" value="1"/>
</dbReference>
<dbReference type="GO" id="GO:0006457">
    <property type="term" value="P:protein folding"/>
    <property type="evidence" value="ECO:0007669"/>
    <property type="project" value="InterPro"/>
</dbReference>
<dbReference type="EMBL" id="MFSP01000014">
    <property type="protein sequence ID" value="OGI69796.1"/>
    <property type="molecule type" value="Genomic_DNA"/>
</dbReference>
<dbReference type="GO" id="GO:0019627">
    <property type="term" value="P:urea metabolic process"/>
    <property type="evidence" value="ECO:0007669"/>
    <property type="project" value="InterPro"/>
</dbReference>
<gene>
    <name evidence="5" type="primary">ureE</name>
    <name evidence="8" type="ORF">A2W18_14145</name>
</gene>
<reference evidence="8 9" key="1">
    <citation type="journal article" date="2016" name="Nat. Commun.">
        <title>Thousands of microbial genomes shed light on interconnected biogeochemical processes in an aquifer system.</title>
        <authorList>
            <person name="Anantharaman K."/>
            <person name="Brown C.T."/>
            <person name="Hug L.A."/>
            <person name="Sharon I."/>
            <person name="Castelle C.J."/>
            <person name="Probst A.J."/>
            <person name="Thomas B.C."/>
            <person name="Singh A."/>
            <person name="Wilkins M.J."/>
            <person name="Karaoz U."/>
            <person name="Brodie E.L."/>
            <person name="Williams K.H."/>
            <person name="Hubbard S.S."/>
            <person name="Banfield J.F."/>
        </authorList>
    </citation>
    <scope>NUCLEOTIDE SEQUENCE [LARGE SCALE GENOMIC DNA]</scope>
</reference>
<sequence length="161" mass="17457">MLVLTQRLPTDPSAKATYTLALTAEERARSRLRFDTEEGATVQLGLPRGTVLRDGDLLRTDDGDAVVRVRAKPEPVITARAPDALTLLRAAYHLGNRHVPVEVGTDYLRLSPDSVLADMLLQLGLAITEEITPFQPEAGAYSGHSHAHDGGHAHAPFRSHP</sequence>
<evidence type="ECO:0000313" key="8">
    <source>
        <dbReference type="EMBL" id="OGI69796.1"/>
    </source>
</evidence>
<comment type="subcellular location">
    <subcellularLocation>
        <location evidence="1 5">Cytoplasm</location>
    </subcellularLocation>
</comment>
<dbReference type="NCBIfam" id="NF009751">
    <property type="entry name" value="PRK13261.1-1"/>
    <property type="match status" value="1"/>
</dbReference>
<organism evidence="8 9">
    <name type="scientific">Candidatus Muproteobacteria bacterium RBG_16_60_9</name>
    <dbReference type="NCBI Taxonomy" id="1817755"/>
    <lineage>
        <taxon>Bacteria</taxon>
        <taxon>Pseudomonadati</taxon>
        <taxon>Pseudomonadota</taxon>
        <taxon>Candidatus Muproteobacteria</taxon>
    </lineage>
</organism>
<comment type="function">
    <text evidence="5">Involved in urease metallocenter assembly. Binds nickel. Probably functions as a nickel donor during metallocenter assembly.</text>
</comment>